<comment type="caution">
    <text evidence="2">The sequence shown here is derived from an EMBL/GenBank/DDBJ whole genome shotgun (WGS) entry which is preliminary data.</text>
</comment>
<keyword evidence="1" id="KW-0472">Membrane</keyword>
<evidence type="ECO:0000313" key="3">
    <source>
        <dbReference type="Proteomes" id="UP000316852"/>
    </source>
</evidence>
<evidence type="ECO:0000313" key="2">
    <source>
        <dbReference type="EMBL" id="TMQ60473.1"/>
    </source>
</evidence>
<dbReference type="AlphaFoldDB" id="A0A538TA01"/>
<keyword evidence="1" id="KW-0812">Transmembrane</keyword>
<dbReference type="EMBL" id="VBOW01000014">
    <property type="protein sequence ID" value="TMQ60473.1"/>
    <property type="molecule type" value="Genomic_DNA"/>
</dbReference>
<feature type="transmembrane region" description="Helical" evidence="1">
    <location>
        <begin position="101"/>
        <end position="120"/>
    </location>
</feature>
<feature type="transmembrane region" description="Helical" evidence="1">
    <location>
        <begin position="184"/>
        <end position="208"/>
    </location>
</feature>
<organism evidence="2 3">
    <name type="scientific">Eiseniibacteriota bacterium</name>
    <dbReference type="NCBI Taxonomy" id="2212470"/>
    <lineage>
        <taxon>Bacteria</taxon>
        <taxon>Candidatus Eiseniibacteriota</taxon>
    </lineage>
</organism>
<name>A0A538TA01_UNCEI</name>
<feature type="transmembrane region" description="Helical" evidence="1">
    <location>
        <begin position="12"/>
        <end position="30"/>
    </location>
</feature>
<gene>
    <name evidence="2" type="ORF">E6K76_02250</name>
</gene>
<keyword evidence="1" id="KW-1133">Transmembrane helix</keyword>
<feature type="transmembrane region" description="Helical" evidence="1">
    <location>
        <begin position="386"/>
        <end position="403"/>
    </location>
</feature>
<accession>A0A538TA01</accession>
<proteinExistence type="predicted"/>
<sequence>MIDGLRRFARGRATLLIGLFSVAFFSYQIGRLLRAERFITGGELSLPLDDSFIYLQYARAIAEGHPFVYTRGNAPTTGATSLLWPFLLAPPHWLHSGPTLAIAWALALGAVALLASALLLARLGRLLAGSLGMLLAVALFLGNPYLLWGYMSGMEIALYGSVLLGALVLYLNEREEATFPRLRWLLFLLAASRPEGAILCGVLGLVMAHDRWRASRADRGPHFLSPALLIPFAAAALPFLVNLAVSGSIESTSSQAKSIFSEPHPDVRHKFLIESPGVWLSIVKAYLSWLELELGAIALPRDWIPSAAAVFLFAALSFFPRRRPWSDGRVLFLLFPAAVIVDSLPVAWSVHLYRYQQGFYPVVLACYAAGLARAATLAWARLPRRLGAPLAALIVGVPLVAWAPNMTEEYDRVVRFYGHNCENILHQQVRVGRWIAQNLPRDAIVGMNDAGAIAYYGNRSTLDLLGLTTEGFAKVYRSGIGCMFEKLRRLPPGRLPTYFAIYPEWFPYLKSSGVLGPESFRAHLGYNTICGQDDKVVYPAEWIDVAPADSMVLPHPEIAGMRLRDSIDLAWLEDEQRHAWKPYGYEYDERRSRWRSHPSVLPRDVLRQYAYADRPTRPIADAGRKVFGWERFRVSAVAGRDLALVMRTDAWFPNRLRVSVDGATAGWWTIPRSETAWIEPAFRIPGRLIGRARPEIEIRREDPKDGGDYAPFHYWVFQ</sequence>
<feature type="transmembrane region" description="Helical" evidence="1">
    <location>
        <begin position="156"/>
        <end position="172"/>
    </location>
</feature>
<protein>
    <recommendedName>
        <fullName evidence="4">Glycosyltransferase RgtA/B/C/D-like domain-containing protein</fullName>
    </recommendedName>
</protein>
<evidence type="ECO:0000256" key="1">
    <source>
        <dbReference type="SAM" id="Phobius"/>
    </source>
</evidence>
<feature type="transmembrane region" description="Helical" evidence="1">
    <location>
        <begin position="331"/>
        <end position="353"/>
    </location>
</feature>
<reference evidence="2 3" key="1">
    <citation type="journal article" date="2019" name="Nat. Microbiol.">
        <title>Mediterranean grassland soil C-N compound turnover is dependent on rainfall and depth, and is mediated by genomically divergent microorganisms.</title>
        <authorList>
            <person name="Diamond S."/>
            <person name="Andeer P.F."/>
            <person name="Li Z."/>
            <person name="Crits-Christoph A."/>
            <person name="Burstein D."/>
            <person name="Anantharaman K."/>
            <person name="Lane K.R."/>
            <person name="Thomas B.C."/>
            <person name="Pan C."/>
            <person name="Northen T.R."/>
            <person name="Banfield J.F."/>
        </authorList>
    </citation>
    <scope>NUCLEOTIDE SEQUENCE [LARGE SCALE GENOMIC DNA]</scope>
    <source>
        <strain evidence="2">WS_6</strain>
    </source>
</reference>
<feature type="transmembrane region" description="Helical" evidence="1">
    <location>
        <begin position="359"/>
        <end position="379"/>
    </location>
</feature>
<dbReference type="Proteomes" id="UP000316852">
    <property type="component" value="Unassembled WGS sequence"/>
</dbReference>
<evidence type="ECO:0008006" key="4">
    <source>
        <dbReference type="Google" id="ProtNLM"/>
    </source>
</evidence>
<feature type="transmembrane region" description="Helical" evidence="1">
    <location>
        <begin position="228"/>
        <end position="250"/>
    </location>
</feature>
<feature type="transmembrane region" description="Helical" evidence="1">
    <location>
        <begin position="127"/>
        <end position="150"/>
    </location>
</feature>